<gene>
    <name evidence="1" type="ORF">B296_00017087</name>
</gene>
<comment type="caution">
    <text evidence="1">The sequence shown here is derived from an EMBL/GenBank/DDBJ whole genome shotgun (WGS) entry which is preliminary data.</text>
</comment>
<name>A0A426YV49_ENSVE</name>
<protein>
    <submittedName>
        <fullName evidence="1">Uncharacterized protein</fullName>
    </submittedName>
</protein>
<evidence type="ECO:0000313" key="2">
    <source>
        <dbReference type="Proteomes" id="UP000287651"/>
    </source>
</evidence>
<dbReference type="Proteomes" id="UP000287651">
    <property type="component" value="Unassembled WGS sequence"/>
</dbReference>
<reference evidence="1 2" key="1">
    <citation type="journal article" date="2014" name="Agronomy (Basel)">
        <title>A Draft Genome Sequence for Ensete ventricosum, the Drought-Tolerant Tree Against Hunger.</title>
        <authorList>
            <person name="Harrison J."/>
            <person name="Moore K.A."/>
            <person name="Paszkiewicz K."/>
            <person name="Jones T."/>
            <person name="Grant M."/>
            <person name="Ambacheew D."/>
            <person name="Muzemil S."/>
            <person name="Studholme D.J."/>
        </authorList>
    </citation>
    <scope>NUCLEOTIDE SEQUENCE [LARGE SCALE GENOMIC DNA]</scope>
</reference>
<organism evidence="1 2">
    <name type="scientific">Ensete ventricosum</name>
    <name type="common">Abyssinian banana</name>
    <name type="synonym">Musa ensete</name>
    <dbReference type="NCBI Taxonomy" id="4639"/>
    <lineage>
        <taxon>Eukaryota</taxon>
        <taxon>Viridiplantae</taxon>
        <taxon>Streptophyta</taxon>
        <taxon>Embryophyta</taxon>
        <taxon>Tracheophyta</taxon>
        <taxon>Spermatophyta</taxon>
        <taxon>Magnoliopsida</taxon>
        <taxon>Liliopsida</taxon>
        <taxon>Zingiberales</taxon>
        <taxon>Musaceae</taxon>
        <taxon>Ensete</taxon>
    </lineage>
</organism>
<accession>A0A426YV49</accession>
<dbReference type="AlphaFoldDB" id="A0A426YV49"/>
<dbReference type="EMBL" id="AMZH03010007">
    <property type="protein sequence ID" value="RRT55613.1"/>
    <property type="molecule type" value="Genomic_DNA"/>
</dbReference>
<evidence type="ECO:0000313" key="1">
    <source>
        <dbReference type="EMBL" id="RRT55613.1"/>
    </source>
</evidence>
<proteinExistence type="predicted"/>
<sequence>MSISSNTLFTLLSMTPVSKCCRVLAQPLGGPLVGTVPASVTSMCDPSHDGPRSSLSIGPGFKRCSGISPKFASRFAEGIGKLARNTPGDRRKKTKRLTARMSEAAGLVGVELNWLTKGLVNIMFKPKFEKWREPLLWKF</sequence>